<accession>A0A290S714</accession>
<feature type="domain" description="Transposase IS200-like" evidence="1">
    <location>
        <begin position="1"/>
        <end position="66"/>
    </location>
</feature>
<sequence length="89" mass="10505">MPNHIHWLLQLSDSATLSEVIRSFKGRSATVYRQFGRQKLWQKGFYDHLIRNTEDLNSCARYIVANPLRANLIENIADYPYWDSIYLNS</sequence>
<dbReference type="SUPFAM" id="SSF143422">
    <property type="entry name" value="Transposase IS200-like"/>
    <property type="match status" value="1"/>
</dbReference>
<dbReference type="InterPro" id="IPR052715">
    <property type="entry name" value="RAYT_transposase"/>
</dbReference>
<protein>
    <recommendedName>
        <fullName evidence="1">Transposase IS200-like domain-containing protein</fullName>
    </recommendedName>
</protein>
<evidence type="ECO:0000313" key="2">
    <source>
        <dbReference type="EMBL" id="ATC87866.1"/>
    </source>
</evidence>
<dbReference type="GO" id="GO:0006313">
    <property type="term" value="P:DNA transposition"/>
    <property type="evidence" value="ECO:0007669"/>
    <property type="project" value="InterPro"/>
</dbReference>
<reference evidence="2 3" key="1">
    <citation type="journal article" date="2012" name="J. Bacteriol.">
        <title>Genome sequences of type strains of seven species of the marine bacterium Pseudoalteromonas.</title>
        <authorList>
            <person name="Xie B.B."/>
            <person name="Shu Y.L."/>
            <person name="Qin Q.L."/>
            <person name="Rong J.C."/>
            <person name="Zhang X.Y."/>
            <person name="Chen X.L."/>
            <person name="Shi M."/>
            <person name="He H.L."/>
            <person name="Zhou B.C."/>
            <person name="Zhang Y.Z."/>
        </authorList>
    </citation>
    <scope>NUCLEOTIDE SEQUENCE [LARGE SCALE GENOMIC DNA]</scope>
    <source>
        <strain evidence="2 3">A 37-1-2</strain>
    </source>
</reference>
<name>A0A290S714_9GAMM</name>
<dbReference type="NCBIfam" id="NF047646">
    <property type="entry name" value="REP_Tyr_transpos"/>
    <property type="match status" value="1"/>
</dbReference>
<dbReference type="PANTHER" id="PTHR36966">
    <property type="entry name" value="REP-ASSOCIATED TYROSINE TRANSPOSASE"/>
    <property type="match status" value="1"/>
</dbReference>
<gene>
    <name evidence="2" type="ORF">PARC_a3510</name>
</gene>
<evidence type="ECO:0000313" key="3">
    <source>
        <dbReference type="Proteomes" id="UP000016505"/>
    </source>
</evidence>
<evidence type="ECO:0000259" key="1">
    <source>
        <dbReference type="SMART" id="SM01321"/>
    </source>
</evidence>
<dbReference type="Proteomes" id="UP000016505">
    <property type="component" value="Chromosome I"/>
</dbReference>
<dbReference type="EMBL" id="CP011025">
    <property type="protein sequence ID" value="ATC87866.1"/>
    <property type="molecule type" value="Genomic_DNA"/>
</dbReference>
<dbReference type="KEGG" id="part:PARC_a3510"/>
<organism evidence="2 3">
    <name type="scientific">Pseudoalteromonas arctica A 37-1-2</name>
    <dbReference type="NCBI Taxonomy" id="1117313"/>
    <lineage>
        <taxon>Bacteria</taxon>
        <taxon>Pseudomonadati</taxon>
        <taxon>Pseudomonadota</taxon>
        <taxon>Gammaproteobacteria</taxon>
        <taxon>Alteromonadales</taxon>
        <taxon>Pseudoalteromonadaceae</taxon>
        <taxon>Pseudoalteromonas</taxon>
    </lineage>
</organism>
<dbReference type="Gene3D" id="3.30.70.1290">
    <property type="entry name" value="Transposase IS200-like"/>
    <property type="match status" value="1"/>
</dbReference>
<dbReference type="Pfam" id="PF01797">
    <property type="entry name" value="Y1_Tnp"/>
    <property type="match status" value="1"/>
</dbReference>
<dbReference type="GO" id="GO:0004803">
    <property type="term" value="F:transposase activity"/>
    <property type="evidence" value="ECO:0007669"/>
    <property type="project" value="InterPro"/>
</dbReference>
<dbReference type="InterPro" id="IPR036515">
    <property type="entry name" value="Transposase_17_sf"/>
</dbReference>
<dbReference type="PANTHER" id="PTHR36966:SF1">
    <property type="entry name" value="REP-ASSOCIATED TYROSINE TRANSPOSASE"/>
    <property type="match status" value="1"/>
</dbReference>
<dbReference type="InterPro" id="IPR002686">
    <property type="entry name" value="Transposase_17"/>
</dbReference>
<dbReference type="SMART" id="SM01321">
    <property type="entry name" value="Y1_Tnp"/>
    <property type="match status" value="1"/>
</dbReference>
<dbReference type="AlphaFoldDB" id="A0A290S714"/>
<proteinExistence type="predicted"/>
<dbReference type="GO" id="GO:0043565">
    <property type="term" value="F:sequence-specific DNA binding"/>
    <property type="evidence" value="ECO:0007669"/>
    <property type="project" value="TreeGrafter"/>
</dbReference>